<accession>A0A1T5E1C9</accession>
<dbReference type="PROSITE" id="PS51160">
    <property type="entry name" value="ACYLPHOSPHATASE_3"/>
    <property type="match status" value="1"/>
</dbReference>
<organism evidence="7 8">
    <name type="scientific">Alkalitalea saponilacus</name>
    <dbReference type="NCBI Taxonomy" id="889453"/>
    <lineage>
        <taxon>Bacteria</taxon>
        <taxon>Pseudomonadati</taxon>
        <taxon>Bacteroidota</taxon>
        <taxon>Bacteroidia</taxon>
        <taxon>Marinilabiliales</taxon>
        <taxon>Marinilabiliaceae</taxon>
        <taxon>Alkalitalea</taxon>
    </lineage>
</organism>
<evidence type="ECO:0000313" key="7">
    <source>
        <dbReference type="EMBL" id="SKB77550.1"/>
    </source>
</evidence>
<dbReference type="PANTHER" id="PTHR47268:SF4">
    <property type="entry name" value="ACYLPHOSPHATASE"/>
    <property type="match status" value="1"/>
</dbReference>
<evidence type="ECO:0000256" key="1">
    <source>
        <dbReference type="ARBA" id="ARBA00005614"/>
    </source>
</evidence>
<dbReference type="EMBL" id="FUYV01000005">
    <property type="protein sequence ID" value="SKB77550.1"/>
    <property type="molecule type" value="Genomic_DNA"/>
</dbReference>
<sequence>MQRVKVLVDGRVQGVGYRYFVNNEATRYGIKGYVKNLPGGQVEIDAEGEIGQLREFLESCYQGPPMSRVDQFHRKQVTPYGYTRFRILHHEDL</sequence>
<dbReference type="KEGG" id="asx:CDL62_08255"/>
<proteinExistence type="inferred from homology"/>
<keyword evidence="8" id="KW-1185">Reference proteome</keyword>
<keyword evidence="4" id="KW-0378">Hydrolase</keyword>
<dbReference type="GO" id="GO:0003998">
    <property type="term" value="F:acylphosphatase activity"/>
    <property type="evidence" value="ECO:0007669"/>
    <property type="project" value="UniProtKB-EC"/>
</dbReference>
<evidence type="ECO:0000256" key="2">
    <source>
        <dbReference type="ARBA" id="ARBA00012150"/>
    </source>
</evidence>
<comment type="similarity">
    <text evidence="1 5">Belongs to the acylphosphatase family.</text>
</comment>
<dbReference type="InterPro" id="IPR020456">
    <property type="entry name" value="Acylphosphatase"/>
</dbReference>
<dbReference type="Gene3D" id="3.30.70.100">
    <property type="match status" value="1"/>
</dbReference>
<dbReference type="InterPro" id="IPR017968">
    <property type="entry name" value="Acylphosphatase_CS"/>
</dbReference>
<dbReference type="OrthoDB" id="9808093at2"/>
<name>A0A1T5E1C9_9BACT</name>
<dbReference type="PANTHER" id="PTHR47268">
    <property type="entry name" value="ACYLPHOSPHATASE"/>
    <property type="match status" value="1"/>
</dbReference>
<evidence type="ECO:0000256" key="4">
    <source>
        <dbReference type="PROSITE-ProRule" id="PRU00520"/>
    </source>
</evidence>
<evidence type="ECO:0000256" key="5">
    <source>
        <dbReference type="RuleBase" id="RU004168"/>
    </source>
</evidence>
<dbReference type="Pfam" id="PF00708">
    <property type="entry name" value="Acylphosphatase"/>
    <property type="match status" value="1"/>
</dbReference>
<gene>
    <name evidence="7" type="ORF">SAMN03080601_01181</name>
</gene>
<feature type="active site" evidence="4">
    <location>
        <position position="36"/>
    </location>
</feature>
<evidence type="ECO:0000256" key="3">
    <source>
        <dbReference type="ARBA" id="ARBA00047645"/>
    </source>
</evidence>
<feature type="active site" evidence="4">
    <location>
        <position position="18"/>
    </location>
</feature>
<dbReference type="STRING" id="889453.SAMN03080601_01181"/>
<feature type="domain" description="Acylphosphatase-like" evidence="6">
    <location>
        <begin position="3"/>
        <end position="89"/>
    </location>
</feature>
<dbReference type="RefSeq" id="WP_079556948.1">
    <property type="nucleotide sequence ID" value="NZ_CP021904.1"/>
</dbReference>
<reference evidence="8" key="1">
    <citation type="submission" date="2017-02" db="EMBL/GenBank/DDBJ databases">
        <authorList>
            <person name="Varghese N."/>
            <person name="Submissions S."/>
        </authorList>
    </citation>
    <scope>NUCLEOTIDE SEQUENCE [LARGE SCALE GENOMIC DNA]</scope>
    <source>
        <strain evidence="8">DSM 24412</strain>
    </source>
</reference>
<dbReference type="InterPro" id="IPR001792">
    <property type="entry name" value="Acylphosphatase-like_dom"/>
</dbReference>
<evidence type="ECO:0000313" key="8">
    <source>
        <dbReference type="Proteomes" id="UP000191055"/>
    </source>
</evidence>
<evidence type="ECO:0000259" key="6">
    <source>
        <dbReference type="PROSITE" id="PS51160"/>
    </source>
</evidence>
<comment type="catalytic activity">
    <reaction evidence="3 4">
        <text>an acyl phosphate + H2O = a carboxylate + phosphate + H(+)</text>
        <dbReference type="Rhea" id="RHEA:14965"/>
        <dbReference type="ChEBI" id="CHEBI:15377"/>
        <dbReference type="ChEBI" id="CHEBI:15378"/>
        <dbReference type="ChEBI" id="CHEBI:29067"/>
        <dbReference type="ChEBI" id="CHEBI:43474"/>
        <dbReference type="ChEBI" id="CHEBI:59918"/>
        <dbReference type="EC" id="3.6.1.7"/>
    </reaction>
</comment>
<dbReference type="Proteomes" id="UP000191055">
    <property type="component" value="Unassembled WGS sequence"/>
</dbReference>
<dbReference type="AlphaFoldDB" id="A0A1T5E1C9"/>
<dbReference type="EC" id="3.6.1.7" evidence="2 4"/>
<dbReference type="SUPFAM" id="SSF54975">
    <property type="entry name" value="Acylphosphatase/BLUF domain-like"/>
    <property type="match status" value="1"/>
</dbReference>
<protein>
    <recommendedName>
        <fullName evidence="2 4">acylphosphatase</fullName>
        <ecNumber evidence="2 4">3.6.1.7</ecNumber>
    </recommendedName>
</protein>
<dbReference type="InterPro" id="IPR036046">
    <property type="entry name" value="Acylphosphatase-like_dom_sf"/>
</dbReference>
<dbReference type="PROSITE" id="PS00151">
    <property type="entry name" value="ACYLPHOSPHATASE_2"/>
    <property type="match status" value="1"/>
</dbReference>